<dbReference type="Proteomes" id="UP000226429">
    <property type="component" value="Unassembled WGS sequence"/>
</dbReference>
<dbReference type="PIRSF" id="PIRSF000166">
    <property type="entry name" value="Coproporphyri_ox"/>
    <property type="match status" value="1"/>
</dbReference>
<evidence type="ECO:0000256" key="4">
    <source>
        <dbReference type="ARBA" id="ARBA00023002"/>
    </source>
</evidence>
<dbReference type="Pfam" id="PF01218">
    <property type="entry name" value="Coprogen_oxidas"/>
    <property type="match status" value="1"/>
</dbReference>
<evidence type="ECO:0000313" key="9">
    <source>
        <dbReference type="Proteomes" id="UP000226429"/>
    </source>
</evidence>
<dbReference type="SUPFAM" id="SSF102886">
    <property type="entry name" value="Coproporphyrinogen III oxidase"/>
    <property type="match status" value="1"/>
</dbReference>
<comment type="function">
    <text evidence="7">Involved in the heme biosynthesis. Catalyzes the aerobic oxidative decarboxylation of propionate groups of rings A and B of coproporphyrinogen-III to yield the vinyl groups in protoporphyrinogen-IX.</text>
</comment>
<dbReference type="GO" id="GO:0046872">
    <property type="term" value="F:metal ion binding"/>
    <property type="evidence" value="ECO:0007669"/>
    <property type="project" value="UniProtKB-KW"/>
</dbReference>
<dbReference type="EC" id="1.3.3.3" evidence="7"/>
<evidence type="ECO:0000256" key="7">
    <source>
        <dbReference type="HAMAP-Rule" id="MF_00333"/>
    </source>
</evidence>
<keyword evidence="7" id="KW-0963">Cytoplasm</keyword>
<sequence>MNYDLIIPTIKDYLLQLQTKICRSLEHEEEQAKFLVDDWLHDNGSGGGKTCVLSDASVIERGAVNFSHVLGECLPPSASERHPCLAGVPFQATGISLIIHPRNPYVPTVHMNLRFIALEGNDTQTSRWWFGGGFDLTPYYAFLEDCQHWQRTAKLACDPFGLELYPQYKKNCDDYFYLKHRQEARGIGGIFFDDLNQWDFARCLQFVQSVGEHFLIAYLPILKRRKNHPYGDRERQFQAYRRSRYVEFNLIYDRGTLFGLQSGGRVESILLSMPPQANWHYNWQAELGSREAELTQKFLIPNNWIS</sequence>
<dbReference type="PANTHER" id="PTHR10755:SF0">
    <property type="entry name" value="OXYGEN-DEPENDENT COPROPORPHYRINOGEN-III OXIDASE, MITOCHONDRIAL"/>
    <property type="match status" value="1"/>
</dbReference>
<name>A0A370CFB8_9COXI</name>
<keyword evidence="9" id="KW-1185">Reference proteome</keyword>
<reference evidence="8 9" key="1">
    <citation type="journal article" date="2017" name="Int. J. Syst. Evol. Microbiol.">
        <title>Aquarickettsiella crustaci n. gen. n. sp. (Gammaproteobacteria: Legionellales: Coxiellaceae); a bacterial pathogen of the freshwater crustacean: Gammarus fossarum (Malacostraca: Amphipoda).</title>
        <authorList>
            <person name="Bojko J."/>
            <person name="Dunn A.M."/>
            <person name="Stebbing P.D."/>
            <person name="Van Aerle R."/>
            <person name="Bacela-Spychalska K."/>
            <person name="Bean T.P."/>
            <person name="Stentiford G.D."/>
        </authorList>
    </citation>
    <scope>NUCLEOTIDE SEQUENCE [LARGE SCALE GENOMIC DNA]</scope>
    <source>
        <strain evidence="8">RA15029</strain>
    </source>
</reference>
<evidence type="ECO:0000256" key="6">
    <source>
        <dbReference type="ARBA" id="ARBA00023244"/>
    </source>
</evidence>
<organism evidence="8 9">
    <name type="scientific">Candidatus Aquirickettsiella gammari</name>
    <dbReference type="NCBI Taxonomy" id="2016198"/>
    <lineage>
        <taxon>Bacteria</taxon>
        <taxon>Pseudomonadati</taxon>
        <taxon>Pseudomonadota</taxon>
        <taxon>Gammaproteobacteria</taxon>
        <taxon>Legionellales</taxon>
        <taxon>Coxiellaceae</taxon>
        <taxon>Candidatus Aquirickettsiella</taxon>
    </lineage>
</organism>
<dbReference type="HAMAP" id="MF_00333">
    <property type="entry name" value="Coprogen_oxidas"/>
    <property type="match status" value="1"/>
</dbReference>
<comment type="subunit">
    <text evidence="3 7">Homodimer.</text>
</comment>
<dbReference type="NCBIfam" id="NF003727">
    <property type="entry name" value="PRK05330.1"/>
    <property type="match status" value="1"/>
</dbReference>
<feature type="binding site" evidence="7">
    <location>
        <position position="110"/>
    </location>
    <ligand>
        <name>a divalent metal cation</name>
        <dbReference type="ChEBI" id="CHEBI:60240"/>
    </ligand>
</feature>
<proteinExistence type="inferred from homology"/>
<comment type="subcellular location">
    <subcellularLocation>
        <location evidence="7">Cytoplasm</location>
    </subcellularLocation>
</comment>
<evidence type="ECO:0000256" key="5">
    <source>
        <dbReference type="ARBA" id="ARBA00023133"/>
    </source>
</evidence>
<comment type="caution">
    <text evidence="8">The sequence shown here is derived from an EMBL/GenBank/DDBJ whole genome shotgun (WGS) entry which is preliminary data.</text>
</comment>
<dbReference type="GO" id="GO:0005737">
    <property type="term" value="C:cytoplasm"/>
    <property type="evidence" value="ECO:0007669"/>
    <property type="project" value="UniProtKB-SubCell"/>
</dbReference>
<dbReference type="InterPro" id="IPR001260">
    <property type="entry name" value="Coprogen_oxidase_aer"/>
</dbReference>
<comment type="similarity">
    <text evidence="2 7">Belongs to the aerobic coproporphyrinogen-III oxidase family.</text>
</comment>
<feature type="binding site" evidence="7">
    <location>
        <position position="100"/>
    </location>
    <ligand>
        <name>a divalent metal cation</name>
        <dbReference type="ChEBI" id="CHEBI:60240"/>
    </ligand>
</feature>
<dbReference type="GO" id="GO:0042803">
    <property type="term" value="F:protein homodimerization activity"/>
    <property type="evidence" value="ECO:0007669"/>
    <property type="project" value="UniProtKB-UniRule"/>
</dbReference>
<feature type="binding site" evidence="7">
    <location>
        <position position="180"/>
    </location>
    <ligand>
        <name>a divalent metal cation</name>
        <dbReference type="ChEBI" id="CHEBI:60240"/>
    </ligand>
</feature>
<dbReference type="Gene3D" id="3.40.1500.10">
    <property type="entry name" value="Coproporphyrinogen III oxidase, aerobic"/>
    <property type="match status" value="1"/>
</dbReference>
<keyword evidence="7" id="KW-0479">Metal-binding</keyword>
<comment type="catalytic activity">
    <reaction evidence="7">
        <text>coproporphyrinogen III + O2 + 2 H(+) = protoporphyrinogen IX + 2 CO2 + 2 H2O</text>
        <dbReference type="Rhea" id="RHEA:18257"/>
        <dbReference type="ChEBI" id="CHEBI:15377"/>
        <dbReference type="ChEBI" id="CHEBI:15378"/>
        <dbReference type="ChEBI" id="CHEBI:15379"/>
        <dbReference type="ChEBI" id="CHEBI:16526"/>
        <dbReference type="ChEBI" id="CHEBI:57307"/>
        <dbReference type="ChEBI" id="CHEBI:57309"/>
        <dbReference type="EC" id="1.3.3.3"/>
    </reaction>
</comment>
<dbReference type="PANTHER" id="PTHR10755">
    <property type="entry name" value="COPROPORPHYRINOGEN III OXIDASE, MITOCHONDRIAL"/>
    <property type="match status" value="1"/>
</dbReference>
<feature type="region of interest" description="Important for dimerization" evidence="7">
    <location>
        <begin position="245"/>
        <end position="280"/>
    </location>
</feature>
<reference evidence="8 9" key="2">
    <citation type="journal article" date="2018" name="J. Invertebr. Pathol.">
        <title>'Candidatus Aquirickettsiella gammari' (Gammaproteobacteria: Legionellales: Coxiellaceae): A bacterial pathogen of the freshwater crustacean Gammarus fossarum (Malacostraca: Amphipoda).</title>
        <authorList>
            <person name="Bojko J."/>
            <person name="Dunn A.M."/>
            <person name="Stebbing P.D."/>
            <person name="van Aerle R."/>
            <person name="Bacela-Spychalska K."/>
            <person name="Bean T.P."/>
            <person name="Urrutia A."/>
            <person name="Stentiford G.D."/>
        </authorList>
    </citation>
    <scope>NUCLEOTIDE SEQUENCE [LARGE SCALE GENOMIC DNA]</scope>
    <source>
        <strain evidence="8">RA15029</strain>
    </source>
</reference>
<keyword evidence="5 7" id="KW-0350">Heme biosynthesis</keyword>
<keyword evidence="4 7" id="KW-0560">Oxidoreductase</keyword>
<comment type="caution">
    <text evidence="7">Lacks conserved residue(s) required for the propagation of feature annotation.</text>
</comment>
<keyword evidence="6 7" id="KW-0627">Porphyrin biosynthesis</keyword>
<feature type="binding site" evidence="7">
    <location>
        <begin position="263"/>
        <end position="265"/>
    </location>
    <ligand>
        <name>substrate</name>
    </ligand>
</feature>
<feature type="binding site" evidence="7">
    <location>
        <position position="96"/>
    </location>
    <ligand>
        <name>substrate</name>
    </ligand>
</feature>
<dbReference type="GO" id="GO:0004109">
    <property type="term" value="F:coproporphyrinogen oxidase activity"/>
    <property type="evidence" value="ECO:0007669"/>
    <property type="project" value="UniProtKB-UniRule"/>
</dbReference>
<dbReference type="UniPathway" id="UPA00251">
    <property type="reaction ID" value="UER00322"/>
</dbReference>
<dbReference type="AlphaFoldDB" id="A0A370CFB8"/>
<evidence type="ECO:0000256" key="2">
    <source>
        <dbReference type="ARBA" id="ARBA00010644"/>
    </source>
</evidence>
<protein>
    <recommendedName>
        <fullName evidence="7">Oxygen-dependent coproporphyrinogen-III oxidase</fullName>
        <shortName evidence="7">CPO</shortName>
        <shortName evidence="7">Coprogen oxidase</shortName>
        <shortName evidence="7">Coproporphyrinogenase</shortName>
        <ecNumber evidence="7">1.3.3.3</ecNumber>
    </recommendedName>
</protein>
<evidence type="ECO:0000256" key="1">
    <source>
        <dbReference type="ARBA" id="ARBA00005168"/>
    </source>
</evidence>
<dbReference type="EMBL" id="NMOS02000030">
    <property type="protein sequence ID" value="RDH39879.1"/>
    <property type="molecule type" value="Genomic_DNA"/>
</dbReference>
<comment type="cofactor">
    <cofactor evidence="7">
        <name>a divalent metal cation</name>
        <dbReference type="ChEBI" id="CHEBI:60240"/>
    </cofactor>
</comment>
<dbReference type="GO" id="GO:0006782">
    <property type="term" value="P:protoporphyrinogen IX biosynthetic process"/>
    <property type="evidence" value="ECO:0007669"/>
    <property type="project" value="UniProtKB-UniRule"/>
</dbReference>
<feature type="binding site" evidence="7">
    <location>
        <begin position="112"/>
        <end position="114"/>
    </location>
    <ligand>
        <name>substrate</name>
    </ligand>
</feature>
<evidence type="ECO:0000256" key="3">
    <source>
        <dbReference type="ARBA" id="ARBA00011738"/>
    </source>
</evidence>
<gene>
    <name evidence="7" type="primary">hemF</name>
    <name evidence="8" type="ORF">CFE62_006745</name>
</gene>
<dbReference type="PRINTS" id="PR00073">
    <property type="entry name" value="COPRGNOXDASE"/>
</dbReference>
<accession>A0A370CFB8</accession>
<feature type="site" description="Important for dimerization" evidence="7">
    <location>
        <position position="180"/>
    </location>
</feature>
<evidence type="ECO:0000313" key="8">
    <source>
        <dbReference type="EMBL" id="RDH39879.1"/>
    </source>
</evidence>
<dbReference type="InterPro" id="IPR036406">
    <property type="entry name" value="Coprogen_oxidase_aer_sf"/>
</dbReference>
<comment type="pathway">
    <text evidence="1 7">Porphyrin-containing compound metabolism; protoporphyrin-IX biosynthesis; protoporphyrinogen-IX from coproporphyrinogen-III (O2 route): step 1/1.</text>
</comment>
<feature type="active site" description="Proton donor" evidence="7">
    <location>
        <position position="110"/>
    </location>
</feature>